<dbReference type="PROSITE" id="PS50977">
    <property type="entry name" value="HTH_TETR_2"/>
    <property type="match status" value="1"/>
</dbReference>
<dbReference type="SUPFAM" id="SSF48498">
    <property type="entry name" value="Tetracyclin repressor-like, C-terminal domain"/>
    <property type="match status" value="1"/>
</dbReference>
<dbReference type="OrthoDB" id="3173376at2"/>
<accession>A0A4R8A1M8</accession>
<gene>
    <name evidence="6" type="ORF">EV650_3306</name>
</gene>
<dbReference type="InterPro" id="IPR025996">
    <property type="entry name" value="MT1864/Rv1816-like_C"/>
</dbReference>
<evidence type="ECO:0000256" key="1">
    <source>
        <dbReference type="ARBA" id="ARBA00023015"/>
    </source>
</evidence>
<dbReference type="InterPro" id="IPR036271">
    <property type="entry name" value="Tet_transcr_reg_TetR-rel_C_sf"/>
</dbReference>
<dbReference type="PANTHER" id="PTHR30055">
    <property type="entry name" value="HTH-TYPE TRANSCRIPTIONAL REGULATOR RUTR"/>
    <property type="match status" value="1"/>
</dbReference>
<keyword evidence="7" id="KW-1185">Reference proteome</keyword>
<dbReference type="InterPro" id="IPR009057">
    <property type="entry name" value="Homeodomain-like_sf"/>
</dbReference>
<dbReference type="Pfam" id="PF13305">
    <property type="entry name" value="TetR_C_33"/>
    <property type="match status" value="1"/>
</dbReference>
<protein>
    <submittedName>
        <fullName evidence="6">TetR family transcriptional regulator</fullName>
    </submittedName>
</protein>
<dbReference type="SUPFAM" id="SSF46689">
    <property type="entry name" value="Homeodomain-like"/>
    <property type="match status" value="1"/>
</dbReference>
<keyword evidence="1" id="KW-0805">Transcription regulation</keyword>
<evidence type="ECO:0000259" key="5">
    <source>
        <dbReference type="PROSITE" id="PS50977"/>
    </source>
</evidence>
<dbReference type="GO" id="GO:0000976">
    <property type="term" value="F:transcription cis-regulatory region binding"/>
    <property type="evidence" value="ECO:0007669"/>
    <property type="project" value="TreeGrafter"/>
</dbReference>
<feature type="domain" description="HTH tetR-type" evidence="5">
    <location>
        <begin position="15"/>
        <end position="75"/>
    </location>
</feature>
<dbReference type="Gene3D" id="1.10.357.10">
    <property type="entry name" value="Tetracycline Repressor, domain 2"/>
    <property type="match status" value="1"/>
</dbReference>
<dbReference type="EMBL" id="SODF01000001">
    <property type="protein sequence ID" value="TDW24427.1"/>
    <property type="molecule type" value="Genomic_DNA"/>
</dbReference>
<keyword evidence="3" id="KW-0804">Transcription</keyword>
<evidence type="ECO:0000256" key="2">
    <source>
        <dbReference type="ARBA" id="ARBA00023125"/>
    </source>
</evidence>
<feature type="DNA-binding region" description="H-T-H motif" evidence="4">
    <location>
        <begin position="38"/>
        <end position="57"/>
    </location>
</feature>
<dbReference type="Pfam" id="PF00440">
    <property type="entry name" value="TetR_N"/>
    <property type="match status" value="1"/>
</dbReference>
<reference evidence="6 7" key="1">
    <citation type="submission" date="2019-03" db="EMBL/GenBank/DDBJ databases">
        <title>Genomic Encyclopedia of Type Strains, Phase III (KMG-III): the genomes of soil and plant-associated and newly described type strains.</title>
        <authorList>
            <person name="Whitman W."/>
        </authorList>
    </citation>
    <scope>NUCLEOTIDE SEQUENCE [LARGE SCALE GENOMIC DNA]</scope>
    <source>
        <strain evidence="6 7">VKM Ac-2570</strain>
    </source>
</reference>
<evidence type="ECO:0000256" key="3">
    <source>
        <dbReference type="ARBA" id="ARBA00023163"/>
    </source>
</evidence>
<evidence type="ECO:0000256" key="4">
    <source>
        <dbReference type="PROSITE-ProRule" id="PRU00335"/>
    </source>
</evidence>
<dbReference type="Proteomes" id="UP000295447">
    <property type="component" value="Unassembled WGS sequence"/>
</dbReference>
<dbReference type="GO" id="GO:0003700">
    <property type="term" value="F:DNA-binding transcription factor activity"/>
    <property type="evidence" value="ECO:0007669"/>
    <property type="project" value="TreeGrafter"/>
</dbReference>
<dbReference type="InterPro" id="IPR050109">
    <property type="entry name" value="HTH-type_TetR-like_transc_reg"/>
</dbReference>
<comment type="caution">
    <text evidence="6">The sequence shown here is derived from an EMBL/GenBank/DDBJ whole genome shotgun (WGS) entry which is preliminary data.</text>
</comment>
<organism evidence="6 7">
    <name type="scientific">Kribbella kalugense</name>
    <dbReference type="NCBI Taxonomy" id="2512221"/>
    <lineage>
        <taxon>Bacteria</taxon>
        <taxon>Bacillati</taxon>
        <taxon>Actinomycetota</taxon>
        <taxon>Actinomycetes</taxon>
        <taxon>Propionibacteriales</taxon>
        <taxon>Kribbellaceae</taxon>
        <taxon>Kribbella</taxon>
    </lineage>
</organism>
<dbReference type="RefSeq" id="WP_134119604.1">
    <property type="nucleotide sequence ID" value="NZ_SODF01000001.1"/>
</dbReference>
<keyword evidence="2 4" id="KW-0238">DNA-binding</keyword>
<evidence type="ECO:0000313" key="6">
    <source>
        <dbReference type="EMBL" id="TDW24427.1"/>
    </source>
</evidence>
<evidence type="ECO:0000313" key="7">
    <source>
        <dbReference type="Proteomes" id="UP000295447"/>
    </source>
</evidence>
<dbReference type="AlphaFoldDB" id="A0A4R8A1M8"/>
<name>A0A4R8A1M8_9ACTN</name>
<sequence length="223" mass="23391">MTGSDPKKRPPYHHGDLHHALVQAGTELAREGGPSAIVLREAARRVGVSPNAAYRHFSALPELIEAVAFDALSALARSMEAEQAKCRPTGDAGRDATDRLCAVGRGYVRFALSEPGLFAVAFSPGKIAGDVSVHHSSDERHGVGDSGLMPDELLEQALDGMLAAGVLDAADRNTATLNAWAAVHGLSELLLGPMAGQTPTAQDALIDAFLDLVGRGLITRRTT</sequence>
<proteinExistence type="predicted"/>
<dbReference type="InterPro" id="IPR001647">
    <property type="entry name" value="HTH_TetR"/>
</dbReference>
<dbReference type="PANTHER" id="PTHR30055:SF220">
    <property type="entry name" value="TETR-FAMILY REGULATORY PROTEIN"/>
    <property type="match status" value="1"/>
</dbReference>